<gene>
    <name evidence="4" type="ORF">GYMLUDRAFT_63945</name>
</gene>
<dbReference type="GO" id="GO:0030127">
    <property type="term" value="C:COPII vesicle coat"/>
    <property type="evidence" value="ECO:0007669"/>
    <property type="project" value="TreeGrafter"/>
</dbReference>
<keyword evidence="5" id="KW-1185">Reference proteome</keyword>
<dbReference type="Proteomes" id="UP000053593">
    <property type="component" value="Unassembled WGS sequence"/>
</dbReference>
<evidence type="ECO:0000256" key="1">
    <source>
        <dbReference type="ARBA" id="ARBA00022448"/>
    </source>
</evidence>
<proteinExistence type="predicted"/>
<evidence type="ECO:0000313" key="4">
    <source>
        <dbReference type="EMBL" id="KIK52961.1"/>
    </source>
</evidence>
<evidence type="ECO:0000256" key="3">
    <source>
        <dbReference type="ARBA" id="ARBA00022737"/>
    </source>
</evidence>
<organism evidence="4 5">
    <name type="scientific">Collybiopsis luxurians FD-317 M1</name>
    <dbReference type="NCBI Taxonomy" id="944289"/>
    <lineage>
        <taxon>Eukaryota</taxon>
        <taxon>Fungi</taxon>
        <taxon>Dikarya</taxon>
        <taxon>Basidiomycota</taxon>
        <taxon>Agaricomycotina</taxon>
        <taxon>Agaricomycetes</taxon>
        <taxon>Agaricomycetidae</taxon>
        <taxon>Agaricales</taxon>
        <taxon>Marasmiineae</taxon>
        <taxon>Omphalotaceae</taxon>
        <taxon>Collybiopsis</taxon>
        <taxon>Collybiopsis luxurians</taxon>
    </lineage>
</organism>
<keyword evidence="1" id="KW-0813">Transport</keyword>
<dbReference type="GO" id="GO:0005198">
    <property type="term" value="F:structural molecule activity"/>
    <property type="evidence" value="ECO:0007669"/>
    <property type="project" value="TreeGrafter"/>
</dbReference>
<dbReference type="InterPro" id="IPR040251">
    <property type="entry name" value="SEC31-like"/>
</dbReference>
<dbReference type="HOGENOM" id="CLU_1065809_0_0_1"/>
<dbReference type="GO" id="GO:0090110">
    <property type="term" value="P:COPII-coated vesicle cargo loading"/>
    <property type="evidence" value="ECO:0007669"/>
    <property type="project" value="TreeGrafter"/>
</dbReference>
<protein>
    <recommendedName>
        <fullName evidence="6">SRA1/Sec31 domain-containing protein</fullName>
    </recommendedName>
</protein>
<reference evidence="4 5" key="1">
    <citation type="submission" date="2014-04" db="EMBL/GenBank/DDBJ databases">
        <title>Evolutionary Origins and Diversification of the Mycorrhizal Mutualists.</title>
        <authorList>
            <consortium name="DOE Joint Genome Institute"/>
            <consortium name="Mycorrhizal Genomics Consortium"/>
            <person name="Kohler A."/>
            <person name="Kuo A."/>
            <person name="Nagy L.G."/>
            <person name="Floudas D."/>
            <person name="Copeland A."/>
            <person name="Barry K.W."/>
            <person name="Cichocki N."/>
            <person name="Veneault-Fourrey C."/>
            <person name="LaButti K."/>
            <person name="Lindquist E.A."/>
            <person name="Lipzen A."/>
            <person name="Lundell T."/>
            <person name="Morin E."/>
            <person name="Murat C."/>
            <person name="Riley R."/>
            <person name="Ohm R."/>
            <person name="Sun H."/>
            <person name="Tunlid A."/>
            <person name="Henrissat B."/>
            <person name="Grigoriev I.V."/>
            <person name="Hibbett D.S."/>
            <person name="Martin F."/>
        </authorList>
    </citation>
    <scope>NUCLEOTIDE SEQUENCE [LARGE SCALE GENOMIC DNA]</scope>
    <source>
        <strain evidence="4 5">FD-317 M1</strain>
    </source>
</reference>
<dbReference type="EMBL" id="KN834835">
    <property type="protein sequence ID" value="KIK52961.1"/>
    <property type="molecule type" value="Genomic_DNA"/>
</dbReference>
<keyword evidence="2" id="KW-0853">WD repeat</keyword>
<dbReference type="AlphaFoldDB" id="A0A0D0BEE0"/>
<dbReference type="Gene3D" id="1.20.940.10">
    <property type="entry name" value="Functional domain of the splicing factor Prp18"/>
    <property type="match status" value="1"/>
</dbReference>
<evidence type="ECO:0000256" key="2">
    <source>
        <dbReference type="ARBA" id="ARBA00022574"/>
    </source>
</evidence>
<dbReference type="PANTHER" id="PTHR13923">
    <property type="entry name" value="SEC31-RELATED PROTEIN"/>
    <property type="match status" value="1"/>
</dbReference>
<sequence length="261" mass="28632">MLQDRMGYGMLLRLPRVSLGLCTNQPQQPPLGLPHGRAPPATLPPVPKQGDSAWVVNPISQISTVKPTAITSPFPNANPNVSFSPLIPPTARLFDGQFSPSTSAVPREVSSSLCLKAPCDRSHIPDYARPAYEVVSREIERLRSSVLPAQKRQVDDLECRNNPLFDALNCETLSRSVVDQLLVLTGALETLDRPAALAIHVDLLTRGSQMGNIALWISGVKELFMRLWLFNGPSGVESDRLWTVGTLNSFYQNATKQNEIV</sequence>
<name>A0A0D0BEE0_9AGAR</name>
<dbReference type="OrthoDB" id="542917at2759"/>
<evidence type="ECO:0000313" key="5">
    <source>
        <dbReference type="Proteomes" id="UP000053593"/>
    </source>
</evidence>
<dbReference type="PANTHER" id="PTHR13923:SF11">
    <property type="entry name" value="SECRETORY 31, ISOFORM D"/>
    <property type="match status" value="1"/>
</dbReference>
<evidence type="ECO:0008006" key="6">
    <source>
        <dbReference type="Google" id="ProtNLM"/>
    </source>
</evidence>
<dbReference type="GO" id="GO:0007029">
    <property type="term" value="P:endoplasmic reticulum organization"/>
    <property type="evidence" value="ECO:0007669"/>
    <property type="project" value="TreeGrafter"/>
</dbReference>
<accession>A0A0D0BEE0</accession>
<dbReference type="GO" id="GO:0070971">
    <property type="term" value="C:endoplasmic reticulum exit site"/>
    <property type="evidence" value="ECO:0007669"/>
    <property type="project" value="TreeGrafter"/>
</dbReference>
<keyword evidence="3" id="KW-0677">Repeat</keyword>